<keyword evidence="1" id="KW-0732">Signal</keyword>
<keyword evidence="4" id="KW-1185">Reference proteome</keyword>
<proteinExistence type="predicted"/>
<dbReference type="InterPro" id="IPR050789">
    <property type="entry name" value="Diverse_Enzym_Activities"/>
</dbReference>
<dbReference type="PANTHER" id="PTHR43283">
    <property type="entry name" value="BETA-LACTAMASE-RELATED"/>
    <property type="match status" value="1"/>
</dbReference>
<feature type="signal peptide" evidence="1">
    <location>
        <begin position="1"/>
        <end position="19"/>
    </location>
</feature>
<dbReference type="GO" id="GO:0016787">
    <property type="term" value="F:hydrolase activity"/>
    <property type="evidence" value="ECO:0007669"/>
    <property type="project" value="UniProtKB-KW"/>
</dbReference>
<protein>
    <submittedName>
        <fullName evidence="3">Serine hydrolase</fullName>
    </submittedName>
</protein>
<dbReference type="Proteomes" id="UP000596827">
    <property type="component" value="Unassembled WGS sequence"/>
</dbReference>
<accession>A0A923M6W9</accession>
<dbReference type="PANTHER" id="PTHR43283:SF14">
    <property type="entry name" value="BLL8153 PROTEIN"/>
    <property type="match status" value="1"/>
</dbReference>
<keyword evidence="3" id="KW-0378">Hydrolase</keyword>
<evidence type="ECO:0000256" key="1">
    <source>
        <dbReference type="SAM" id="SignalP"/>
    </source>
</evidence>
<dbReference type="AlphaFoldDB" id="A0A923M6W9"/>
<feature type="chain" id="PRO_5037967392" evidence="1">
    <location>
        <begin position="20"/>
        <end position="403"/>
    </location>
</feature>
<comment type="caution">
    <text evidence="3">The sequence shown here is derived from an EMBL/GenBank/DDBJ whole genome shotgun (WGS) entry which is preliminary data.</text>
</comment>
<dbReference type="SUPFAM" id="SSF56601">
    <property type="entry name" value="beta-lactamase/transpeptidase-like"/>
    <property type="match status" value="1"/>
</dbReference>
<dbReference type="Gene3D" id="3.40.710.10">
    <property type="entry name" value="DD-peptidase/beta-lactamase superfamily"/>
    <property type="match status" value="1"/>
</dbReference>
<feature type="domain" description="Beta-lactamase-related" evidence="2">
    <location>
        <begin position="92"/>
        <end position="372"/>
    </location>
</feature>
<gene>
    <name evidence="3" type="ORF">H8R02_05170</name>
</gene>
<evidence type="ECO:0000259" key="2">
    <source>
        <dbReference type="Pfam" id="PF00144"/>
    </source>
</evidence>
<evidence type="ECO:0000313" key="3">
    <source>
        <dbReference type="EMBL" id="MBC5763829.1"/>
    </source>
</evidence>
<dbReference type="EMBL" id="JACORU010000001">
    <property type="protein sequence ID" value="MBC5763829.1"/>
    <property type="molecule type" value="Genomic_DNA"/>
</dbReference>
<sequence>MGRIATAVLLALLCGAAQSEPDEVILGKPLGYPVAADWYSNPNRVGSWSAMHKVPGVRTRVVSAGSEVQPLRVAAQPAAIRYRFNNVEYTLDDYLERQRVTGLIVMKDGEIVVERYRYGRTPDARFLSFSMAKSVTSLLVGMALERGLIASLDDPAAKYARELEGSPYGATTVRQLLRMSSGLVFTERYDGADDVARMVGAFNHGGVTSVLKSITARHSAAGEKFVYASGETQVLGRVLKGATGKNLSQLTQEWLWQPLGAERDALWMTDTDGNEGAFAYFNASLRDWARLGLMLARDGRVGDKALISREYLLDATDLARQPAAFQPGKATPFAGYGYQFWLLPLRERTFAMWGVHGQGLFVQPATGIVMVHTAAFLQARDDANIERAFFWYGVLRSLGGRTD</sequence>
<dbReference type="InterPro" id="IPR012338">
    <property type="entry name" value="Beta-lactam/transpept-like"/>
</dbReference>
<name>A0A923M6W9_9BURK</name>
<evidence type="ECO:0000313" key="4">
    <source>
        <dbReference type="Proteomes" id="UP000596827"/>
    </source>
</evidence>
<reference evidence="3" key="1">
    <citation type="submission" date="2020-08" db="EMBL/GenBank/DDBJ databases">
        <title>Ramlibacter sp. GTP1 16S ribosomal RNA gene genome sequencing and assembly.</title>
        <authorList>
            <person name="Kang M."/>
        </authorList>
    </citation>
    <scope>NUCLEOTIDE SEQUENCE</scope>
    <source>
        <strain evidence="3">GTP1</strain>
    </source>
</reference>
<organism evidence="3 4">
    <name type="scientific">Ramlibacter albus</name>
    <dbReference type="NCBI Taxonomy" id="2079448"/>
    <lineage>
        <taxon>Bacteria</taxon>
        <taxon>Pseudomonadati</taxon>
        <taxon>Pseudomonadota</taxon>
        <taxon>Betaproteobacteria</taxon>
        <taxon>Burkholderiales</taxon>
        <taxon>Comamonadaceae</taxon>
        <taxon>Ramlibacter</taxon>
    </lineage>
</organism>
<dbReference type="InterPro" id="IPR001466">
    <property type="entry name" value="Beta-lactam-related"/>
</dbReference>
<dbReference type="RefSeq" id="WP_187080249.1">
    <property type="nucleotide sequence ID" value="NZ_JACORU010000001.1"/>
</dbReference>
<dbReference type="Pfam" id="PF00144">
    <property type="entry name" value="Beta-lactamase"/>
    <property type="match status" value="1"/>
</dbReference>